<dbReference type="VEuPathDB" id="FungiDB:SMAC_05833"/>
<feature type="signal peptide" evidence="1">
    <location>
        <begin position="1"/>
        <end position="19"/>
    </location>
</feature>
<keyword evidence="1" id="KW-0732">Signal</keyword>
<dbReference type="OMA" id="GMYNCAG"/>
<comment type="caution">
    <text evidence="3">The sequence shown here is derived from an EMBL/GenBank/DDBJ whole genome shotgun (WGS) entry which is preliminary data.</text>
</comment>
<evidence type="ECO:0000259" key="2">
    <source>
        <dbReference type="SMART" id="SM00458"/>
    </source>
</evidence>
<dbReference type="AlphaFoldDB" id="A0A8S8ZJY9"/>
<dbReference type="Pfam" id="PF00652">
    <property type="entry name" value="Ricin_B_lectin"/>
    <property type="match status" value="1"/>
</dbReference>
<feature type="chain" id="PRO_5035871843" description="Ricin B lectin domain-containing protein" evidence="1">
    <location>
        <begin position="20"/>
        <end position="174"/>
    </location>
</feature>
<name>A0A8S8ZJY9_SORMA</name>
<organism evidence="3 4">
    <name type="scientific">Sordaria macrospora</name>
    <dbReference type="NCBI Taxonomy" id="5147"/>
    <lineage>
        <taxon>Eukaryota</taxon>
        <taxon>Fungi</taxon>
        <taxon>Dikarya</taxon>
        <taxon>Ascomycota</taxon>
        <taxon>Pezizomycotina</taxon>
        <taxon>Sordariomycetes</taxon>
        <taxon>Sordariomycetidae</taxon>
        <taxon>Sordariales</taxon>
        <taxon>Sordariaceae</taxon>
        <taxon>Sordaria</taxon>
    </lineage>
</organism>
<protein>
    <recommendedName>
        <fullName evidence="2">Ricin B lectin domain-containing protein</fullName>
    </recommendedName>
</protein>
<dbReference type="InterPro" id="IPR035992">
    <property type="entry name" value="Ricin_B-like_lectins"/>
</dbReference>
<evidence type="ECO:0000313" key="4">
    <source>
        <dbReference type="Proteomes" id="UP000433876"/>
    </source>
</evidence>
<dbReference type="EMBL" id="NMPR01000134">
    <property type="protein sequence ID" value="KAA8629500.1"/>
    <property type="molecule type" value="Genomic_DNA"/>
</dbReference>
<gene>
    <name evidence="3" type="ORF">SMACR_05833</name>
</gene>
<dbReference type="PROSITE" id="PS50231">
    <property type="entry name" value="RICIN_B_LECTIN"/>
    <property type="match status" value="1"/>
</dbReference>
<proteinExistence type="predicted"/>
<reference evidence="3 4" key="1">
    <citation type="submission" date="2017-07" db="EMBL/GenBank/DDBJ databases">
        <title>Genome sequence of the Sordaria macrospora wild type strain R19027.</title>
        <authorList>
            <person name="Nowrousian M."/>
            <person name="Teichert I."/>
            <person name="Kueck U."/>
        </authorList>
    </citation>
    <scope>NUCLEOTIDE SEQUENCE [LARGE SCALE GENOMIC DNA]</scope>
    <source>
        <strain evidence="3 4">R19027</strain>
        <tissue evidence="3">Mycelium</tissue>
    </source>
</reference>
<evidence type="ECO:0000256" key="1">
    <source>
        <dbReference type="SAM" id="SignalP"/>
    </source>
</evidence>
<dbReference type="Proteomes" id="UP000433876">
    <property type="component" value="Unassembled WGS sequence"/>
</dbReference>
<evidence type="ECO:0000313" key="3">
    <source>
        <dbReference type="EMBL" id="KAA8629500.1"/>
    </source>
</evidence>
<dbReference type="Gene3D" id="2.80.10.50">
    <property type="match status" value="1"/>
</dbReference>
<dbReference type="SMART" id="SM00458">
    <property type="entry name" value="RICIN"/>
    <property type="match status" value="1"/>
</dbReference>
<sequence length="174" mass="18886">MQLTTTLLPLAAFAATALSQTTPTPTIPEGYRKVILNTIKDAKFAVQAQTPIKSGSGIILFTVKATSPKPEQQWWIKDGNTKVQLADTNFCLDAGTGRSNGSPLTIQDCADTKASQKWLYQPEGYLVLDQSSGTKLCVDLYTGSVRDNTKIVLWQCINGDKNHQWPAANVTATP</sequence>
<accession>A0A8S8ZJY9</accession>
<dbReference type="CDD" id="cd00161">
    <property type="entry name" value="beta-trefoil_Ricin-like"/>
    <property type="match status" value="1"/>
</dbReference>
<dbReference type="InterPro" id="IPR000772">
    <property type="entry name" value="Ricin_B_lectin"/>
</dbReference>
<feature type="domain" description="Ricin B lectin" evidence="2">
    <location>
        <begin position="32"/>
        <end position="168"/>
    </location>
</feature>
<dbReference type="SUPFAM" id="SSF50370">
    <property type="entry name" value="Ricin B-like lectins"/>
    <property type="match status" value="1"/>
</dbReference>